<sequence length="310" mass="36037">MSYHQEKLVLHKKQIEDTICIKQIQYLGIILSNYKKQSNQIIQNLLVIVDKFQQIILKKNITQHTQPFVYKLKIRRQMKLIFVDFAFFKRKQYAKQLQQCLILALLISSVYSQGIFNQQIFFYQNQNVQYKDLRPNQSYQNFPTIGQTLSASDNLFFRQAIDFSKVQGVYIEFLYNITQLPTTIPTTNLDDYSAICALSLNQNSPFLKVIQNGYQPVNTLVDHISFNNKKNSQQSCKFLINLNQVQNAYSGMINLGINFLNFAFYLPALPANASVTLKSYQEYAPYKYNCQNMCFQQLQQGQCDTSNGSC</sequence>
<dbReference type="AlphaFoldDB" id="W7X5B9"/>
<reference evidence="2" key="1">
    <citation type="journal article" date="2006" name="PLoS Biol.">
        <title>Macronuclear genome sequence of the ciliate Tetrahymena thermophila, a model eukaryote.</title>
        <authorList>
            <person name="Eisen J.A."/>
            <person name="Coyne R.S."/>
            <person name="Wu M."/>
            <person name="Wu D."/>
            <person name="Thiagarajan M."/>
            <person name="Wortman J.R."/>
            <person name="Badger J.H."/>
            <person name="Ren Q."/>
            <person name="Amedeo P."/>
            <person name="Jones K.M."/>
            <person name="Tallon L.J."/>
            <person name="Delcher A.L."/>
            <person name="Salzberg S.L."/>
            <person name="Silva J.C."/>
            <person name="Haas B.J."/>
            <person name="Majoros W.H."/>
            <person name="Farzad M."/>
            <person name="Carlton J.M."/>
            <person name="Smith R.K. Jr."/>
            <person name="Garg J."/>
            <person name="Pearlman R.E."/>
            <person name="Karrer K.M."/>
            <person name="Sun L."/>
            <person name="Manning G."/>
            <person name="Elde N.C."/>
            <person name="Turkewitz A.P."/>
            <person name="Asai D.J."/>
            <person name="Wilkes D.E."/>
            <person name="Wang Y."/>
            <person name="Cai H."/>
            <person name="Collins K."/>
            <person name="Stewart B.A."/>
            <person name="Lee S.R."/>
            <person name="Wilamowska K."/>
            <person name="Weinberg Z."/>
            <person name="Ruzzo W.L."/>
            <person name="Wloga D."/>
            <person name="Gaertig J."/>
            <person name="Frankel J."/>
            <person name="Tsao C.-C."/>
            <person name="Gorovsky M.A."/>
            <person name="Keeling P.J."/>
            <person name="Waller R.F."/>
            <person name="Patron N.J."/>
            <person name="Cherry J.M."/>
            <person name="Stover N.A."/>
            <person name="Krieger C.J."/>
            <person name="del Toro C."/>
            <person name="Ryder H.F."/>
            <person name="Williamson S.C."/>
            <person name="Barbeau R.A."/>
            <person name="Hamilton E.P."/>
            <person name="Orias E."/>
        </authorList>
    </citation>
    <scope>NUCLEOTIDE SEQUENCE [LARGE SCALE GENOMIC DNA]</scope>
    <source>
        <strain evidence="2">SB210</strain>
    </source>
</reference>
<proteinExistence type="predicted"/>
<evidence type="ECO:0000313" key="1">
    <source>
        <dbReference type="EMBL" id="EWS71553.1"/>
    </source>
</evidence>
<dbReference type="RefSeq" id="XP_012655915.1">
    <property type="nucleotide sequence ID" value="XM_012800461.1"/>
</dbReference>
<evidence type="ECO:0000313" key="2">
    <source>
        <dbReference type="Proteomes" id="UP000009168"/>
    </source>
</evidence>
<protein>
    <submittedName>
        <fullName evidence="1">Uncharacterized protein</fullName>
    </submittedName>
</protein>
<gene>
    <name evidence="1" type="ORF">TTHERM_001020819</name>
</gene>
<dbReference type="Proteomes" id="UP000009168">
    <property type="component" value="Unassembled WGS sequence"/>
</dbReference>
<name>W7X5B9_TETTS</name>
<dbReference type="KEGG" id="tet:TTHERM_001020819"/>
<accession>W7X5B9</accession>
<keyword evidence="2" id="KW-1185">Reference proteome</keyword>
<dbReference type="EMBL" id="GG662374">
    <property type="protein sequence ID" value="EWS71553.1"/>
    <property type="molecule type" value="Genomic_DNA"/>
</dbReference>
<organism evidence="1 2">
    <name type="scientific">Tetrahymena thermophila (strain SB210)</name>
    <dbReference type="NCBI Taxonomy" id="312017"/>
    <lineage>
        <taxon>Eukaryota</taxon>
        <taxon>Sar</taxon>
        <taxon>Alveolata</taxon>
        <taxon>Ciliophora</taxon>
        <taxon>Intramacronucleata</taxon>
        <taxon>Oligohymenophorea</taxon>
        <taxon>Hymenostomatida</taxon>
        <taxon>Tetrahymenina</taxon>
        <taxon>Tetrahymenidae</taxon>
        <taxon>Tetrahymena</taxon>
    </lineage>
</organism>
<dbReference type="InParanoid" id="W7X5B9"/>
<dbReference type="GeneID" id="24441438"/>